<dbReference type="Gene3D" id="3.40.50.10600">
    <property type="entry name" value="SpoIIaa-like domains"/>
    <property type="match status" value="1"/>
</dbReference>
<dbReference type="InterPro" id="IPR036513">
    <property type="entry name" value="STAS_dom_sf"/>
</dbReference>
<protein>
    <submittedName>
        <fullName evidence="1">SpoIIAA-like</fullName>
    </submittedName>
</protein>
<dbReference type="RefSeq" id="WP_143158893.1">
    <property type="nucleotide sequence ID" value="NZ_FQYR01000003.1"/>
</dbReference>
<gene>
    <name evidence="1" type="ORF">SAMN02745181_1532</name>
</gene>
<dbReference type="EMBL" id="FQYR01000003">
    <property type="protein sequence ID" value="SHJ24190.1"/>
    <property type="molecule type" value="Genomic_DNA"/>
</dbReference>
<dbReference type="OrthoDB" id="555504at2"/>
<sequence>MNTTHGLSIGIERSGEDFFLSLKAIGKLTHHDYETITPMIDSALEAVKDPHVKVLIDGTELQGWEPRAAWDDFKLGLKHGNKFDKIAIYGNKKWQEHTAKIAAWFISGEVKFFENVDDALAWLKK</sequence>
<dbReference type="AlphaFoldDB" id="A0A1M6HPS0"/>
<evidence type="ECO:0000313" key="1">
    <source>
        <dbReference type="EMBL" id="SHJ24190.1"/>
    </source>
</evidence>
<dbReference type="InterPro" id="IPR038396">
    <property type="entry name" value="SpoIIAA-like_sf"/>
</dbReference>
<dbReference type="STRING" id="1123071.SAMN02745181_1532"/>
<evidence type="ECO:0000313" key="2">
    <source>
        <dbReference type="Proteomes" id="UP000184510"/>
    </source>
</evidence>
<proteinExistence type="predicted"/>
<name>A0A1M6HPS0_9BACT</name>
<dbReference type="InParanoid" id="A0A1M6HPS0"/>
<dbReference type="SUPFAM" id="SSF52091">
    <property type="entry name" value="SpoIIaa-like"/>
    <property type="match status" value="1"/>
</dbReference>
<dbReference type="InterPro" id="IPR021866">
    <property type="entry name" value="SpoIIAA-like"/>
</dbReference>
<organism evidence="1 2">
    <name type="scientific">Rubritalea squalenifaciens DSM 18772</name>
    <dbReference type="NCBI Taxonomy" id="1123071"/>
    <lineage>
        <taxon>Bacteria</taxon>
        <taxon>Pseudomonadati</taxon>
        <taxon>Verrucomicrobiota</taxon>
        <taxon>Verrucomicrobiia</taxon>
        <taxon>Verrucomicrobiales</taxon>
        <taxon>Rubritaleaceae</taxon>
        <taxon>Rubritalea</taxon>
    </lineage>
</organism>
<keyword evidence="2" id="KW-1185">Reference proteome</keyword>
<accession>A0A1M6HPS0</accession>
<reference evidence="1 2" key="1">
    <citation type="submission" date="2016-11" db="EMBL/GenBank/DDBJ databases">
        <authorList>
            <person name="Jaros S."/>
            <person name="Januszkiewicz K."/>
            <person name="Wedrychowicz H."/>
        </authorList>
    </citation>
    <scope>NUCLEOTIDE SEQUENCE [LARGE SCALE GENOMIC DNA]</scope>
    <source>
        <strain evidence="1 2">DSM 18772</strain>
    </source>
</reference>
<dbReference type="Proteomes" id="UP000184510">
    <property type="component" value="Unassembled WGS sequence"/>
</dbReference>
<dbReference type="Pfam" id="PF11964">
    <property type="entry name" value="SpoIIAA-like"/>
    <property type="match status" value="1"/>
</dbReference>